<accession>A0A1G1WZ89</accession>
<proteinExistence type="predicted"/>
<evidence type="ECO:0000313" key="2">
    <source>
        <dbReference type="Proteomes" id="UP000177528"/>
    </source>
</evidence>
<gene>
    <name evidence="1" type="ORF">A3D99_01305</name>
</gene>
<comment type="caution">
    <text evidence="1">The sequence shown here is derived from an EMBL/GenBank/DDBJ whole genome shotgun (WGS) entry which is preliminary data.</text>
</comment>
<evidence type="ECO:0000313" key="1">
    <source>
        <dbReference type="EMBL" id="OGY33076.1"/>
    </source>
</evidence>
<organism evidence="1 2">
    <name type="scientific">Candidatus Andersenbacteria bacterium RIFCSPHIGHO2_12_FULL_45_11</name>
    <dbReference type="NCBI Taxonomy" id="1797281"/>
    <lineage>
        <taxon>Bacteria</taxon>
        <taxon>Candidatus Anderseniibacteriota</taxon>
    </lineage>
</organism>
<dbReference type="AlphaFoldDB" id="A0A1G1WZ89"/>
<dbReference type="EMBL" id="MHHR01000033">
    <property type="protein sequence ID" value="OGY33076.1"/>
    <property type="molecule type" value="Genomic_DNA"/>
</dbReference>
<name>A0A1G1WZ89_9BACT</name>
<sequence length="135" mass="14164">MNRQFGIGLLVVGCLGLVGVGALIDAIGGVTVRTNVAPDTTALTVFDPLLPGTFVKPTWTVGKDSSNKEVELMLTTEAKDYSLVHTKFIFGGARIQVPCDVAAGSARLELVGQQDRDVISSVAVEILPPGPDCVR</sequence>
<dbReference type="Proteomes" id="UP000177528">
    <property type="component" value="Unassembled WGS sequence"/>
</dbReference>
<protein>
    <submittedName>
        <fullName evidence="1">Uncharacterized protein</fullName>
    </submittedName>
</protein>
<reference evidence="1 2" key="1">
    <citation type="journal article" date="2016" name="Nat. Commun.">
        <title>Thousands of microbial genomes shed light on interconnected biogeochemical processes in an aquifer system.</title>
        <authorList>
            <person name="Anantharaman K."/>
            <person name="Brown C.T."/>
            <person name="Hug L.A."/>
            <person name="Sharon I."/>
            <person name="Castelle C.J."/>
            <person name="Probst A.J."/>
            <person name="Thomas B.C."/>
            <person name="Singh A."/>
            <person name="Wilkins M.J."/>
            <person name="Karaoz U."/>
            <person name="Brodie E.L."/>
            <person name="Williams K.H."/>
            <person name="Hubbard S.S."/>
            <person name="Banfield J.F."/>
        </authorList>
    </citation>
    <scope>NUCLEOTIDE SEQUENCE [LARGE SCALE GENOMIC DNA]</scope>
</reference>